<comment type="caution">
    <text evidence="4">The sequence shown here is derived from an EMBL/GenBank/DDBJ whole genome shotgun (WGS) entry which is preliminary data.</text>
</comment>
<evidence type="ECO:0000256" key="2">
    <source>
        <dbReference type="SAM" id="Phobius"/>
    </source>
</evidence>
<keyword evidence="2" id="KW-0812">Transmembrane</keyword>
<feature type="region of interest" description="Disordered" evidence="1">
    <location>
        <begin position="218"/>
        <end position="268"/>
    </location>
</feature>
<dbReference type="AlphaFoldDB" id="A0A8J3ZP34"/>
<keyword evidence="5" id="KW-1185">Reference proteome</keyword>
<protein>
    <recommendedName>
        <fullName evidence="3">YncI copper-binding domain-containing protein</fullName>
    </recommendedName>
</protein>
<dbReference type="InterPro" id="IPR038507">
    <property type="entry name" value="YcnI-like_sf"/>
</dbReference>
<keyword evidence="2" id="KW-1133">Transmembrane helix</keyword>
<dbReference type="Gene3D" id="2.60.40.2230">
    <property type="entry name" value="Uncharacterised protein YcnI-like PF07987, DUF1775"/>
    <property type="match status" value="1"/>
</dbReference>
<feature type="compositionally biased region" description="Basic and acidic residues" evidence="1">
    <location>
        <begin position="219"/>
        <end position="230"/>
    </location>
</feature>
<feature type="transmembrane region" description="Helical" evidence="2">
    <location>
        <begin position="191"/>
        <end position="212"/>
    </location>
</feature>
<gene>
    <name evidence="4" type="ORF">Voc01_001750</name>
</gene>
<dbReference type="InterPro" id="IPR012533">
    <property type="entry name" value="YcnI-copper_dom"/>
</dbReference>
<feature type="compositionally biased region" description="Low complexity" evidence="1">
    <location>
        <begin position="239"/>
        <end position="268"/>
    </location>
</feature>
<organism evidence="4 5">
    <name type="scientific">Virgisporangium ochraceum</name>
    <dbReference type="NCBI Taxonomy" id="65505"/>
    <lineage>
        <taxon>Bacteria</taxon>
        <taxon>Bacillati</taxon>
        <taxon>Actinomycetota</taxon>
        <taxon>Actinomycetes</taxon>
        <taxon>Micromonosporales</taxon>
        <taxon>Micromonosporaceae</taxon>
        <taxon>Virgisporangium</taxon>
    </lineage>
</organism>
<accession>A0A8J3ZP34</accession>
<dbReference type="Pfam" id="PF07987">
    <property type="entry name" value="DUF1775"/>
    <property type="match status" value="1"/>
</dbReference>
<sequence>MFGLATPAAADVSFDSQQGQRTGGARVAFRVTNEHPTASIVKVEVRLPGDLRLPEVYPIAVADWAPSITMTRVDDNPSHDYSSAVVWITMPGREIKPGGTSLLPLAMGPMPDREAVYLDVTQWRSDGSSETWAGVDVPAAGAQHPAMKLELAPLEPGQVPQNHHGGAAASGAPEADVVADPVADDGEGSSGAASLAVVLLVIAALTAFALYWQRRRGASRTDDGKAEESPGFRVPAQRAKAAPSKKATPAQKSGPAKKAQAPVKAGKVAAGKAPAGKVATEKVTATDRTSAVAVQRRTVVRTTATRKVVAGRRTTARKSIGGAATATVARRGGNVAKRAGKTDGDNA</sequence>
<evidence type="ECO:0000313" key="4">
    <source>
        <dbReference type="EMBL" id="GIJ65258.1"/>
    </source>
</evidence>
<evidence type="ECO:0000259" key="3">
    <source>
        <dbReference type="Pfam" id="PF07987"/>
    </source>
</evidence>
<keyword evidence="2" id="KW-0472">Membrane</keyword>
<evidence type="ECO:0000256" key="1">
    <source>
        <dbReference type="SAM" id="MobiDB-lite"/>
    </source>
</evidence>
<dbReference type="Proteomes" id="UP000635606">
    <property type="component" value="Unassembled WGS sequence"/>
</dbReference>
<dbReference type="EMBL" id="BOPH01000001">
    <property type="protein sequence ID" value="GIJ65258.1"/>
    <property type="molecule type" value="Genomic_DNA"/>
</dbReference>
<name>A0A8J3ZP34_9ACTN</name>
<reference evidence="4" key="1">
    <citation type="submission" date="2021-01" db="EMBL/GenBank/DDBJ databases">
        <title>Whole genome shotgun sequence of Virgisporangium ochraceum NBRC 16418.</title>
        <authorList>
            <person name="Komaki H."/>
            <person name="Tamura T."/>
        </authorList>
    </citation>
    <scope>NUCLEOTIDE SEQUENCE</scope>
    <source>
        <strain evidence="4">NBRC 16418</strain>
    </source>
</reference>
<proteinExistence type="predicted"/>
<evidence type="ECO:0000313" key="5">
    <source>
        <dbReference type="Proteomes" id="UP000635606"/>
    </source>
</evidence>
<feature type="domain" description="YncI copper-binding" evidence="3">
    <location>
        <begin position="12"/>
        <end position="151"/>
    </location>
</feature>